<reference evidence="11" key="1">
    <citation type="submission" date="2019-08" db="EMBL/GenBank/DDBJ databases">
        <authorList>
            <person name="Kucharzyk K."/>
            <person name="Murdoch R.W."/>
            <person name="Higgins S."/>
            <person name="Loffler F."/>
        </authorList>
    </citation>
    <scope>NUCLEOTIDE SEQUENCE</scope>
</reference>
<evidence type="ECO:0000256" key="1">
    <source>
        <dbReference type="ARBA" id="ARBA00003273"/>
    </source>
</evidence>
<dbReference type="Gene3D" id="3.40.630.10">
    <property type="entry name" value="Zn peptidases"/>
    <property type="match status" value="1"/>
</dbReference>
<dbReference type="GO" id="GO:0006508">
    <property type="term" value="P:proteolysis"/>
    <property type="evidence" value="ECO:0007669"/>
    <property type="project" value="InterPro"/>
</dbReference>
<dbReference type="InterPro" id="IPR007484">
    <property type="entry name" value="Peptidase_M28"/>
</dbReference>
<name>A0A644ZZ15_9ZZZZ</name>
<proteinExistence type="inferred from homology"/>
<dbReference type="PANTHER" id="PTHR12147:SF58">
    <property type="entry name" value="VACUOLAR MEMBRANE PROTEASE"/>
    <property type="match status" value="1"/>
</dbReference>
<sequence>MRKFRIALCIISILVTLLLSLKYLQGPKIDRDTIVGFNAQNTLHDLKVISMYPHSFEHPNERRMVRNYLYKRLNDFGLKPVIYNYDSIKTRLGTYSDASNIYAVIDPVQGEASSYILLVAHYDSRFSKKVNDKIVYSKGAADDGYGIATILELIRVSMSYHNHWNQGIKILFTDMEENELDGMKAAWKHNREIFDKTGLVINLEARGVKGAALMFETSPNNLKIIDIYKEARHSFSYSITSFVYSILPNFTDFSVIKDEIPGMNFSVVDNLHYYHTDKDNFNNISVNSIQHYGVQTEPILKAFLTDSKYSNVDYFKAEKSMVFHTIPYLGLLQMTKDNNLKYSVLFGILFLVALYAFKVQSRIKFLKILLYFWLVLIFIVAAGGLAHLAVMGISYLTGIKATLVSMLYVPYEFVIMLTFLALISLLFYKFFIAITKKRGKYFVLDFLSASLFIYAVLAGVMFYFTGENLLLLIPFSLAVVAFLLNLLRFTRILYLLASLLILASSGTFIYLIAITLTIGSLSIITSLVLLTMSLVYPLLNLYCRKIAL</sequence>
<dbReference type="InterPro" id="IPR045175">
    <property type="entry name" value="M28_fam"/>
</dbReference>
<evidence type="ECO:0000256" key="7">
    <source>
        <dbReference type="ARBA" id="ARBA00023180"/>
    </source>
</evidence>
<dbReference type="PANTHER" id="PTHR12147">
    <property type="entry name" value="METALLOPEPTIDASE M28 FAMILY MEMBER"/>
    <property type="match status" value="1"/>
</dbReference>
<evidence type="ECO:0000259" key="10">
    <source>
        <dbReference type="Pfam" id="PF04389"/>
    </source>
</evidence>
<dbReference type="GO" id="GO:0005774">
    <property type="term" value="C:vacuolar membrane"/>
    <property type="evidence" value="ECO:0007669"/>
    <property type="project" value="UniProtKB-SubCell"/>
</dbReference>
<feature type="transmembrane region" description="Helical" evidence="9">
    <location>
        <begin position="369"/>
        <end position="393"/>
    </location>
</feature>
<dbReference type="AlphaFoldDB" id="A0A644ZZ15"/>
<evidence type="ECO:0000256" key="9">
    <source>
        <dbReference type="SAM" id="Phobius"/>
    </source>
</evidence>
<feature type="transmembrane region" description="Helical" evidence="9">
    <location>
        <begin position="518"/>
        <end position="539"/>
    </location>
</feature>
<keyword evidence="9" id="KW-0812">Transmembrane</keyword>
<organism evidence="11">
    <name type="scientific">bioreactor metagenome</name>
    <dbReference type="NCBI Taxonomy" id="1076179"/>
    <lineage>
        <taxon>unclassified sequences</taxon>
        <taxon>metagenomes</taxon>
        <taxon>ecological metagenomes</taxon>
    </lineage>
</organism>
<feature type="domain" description="Peptidase M28" evidence="10">
    <location>
        <begin position="100"/>
        <end position="293"/>
    </location>
</feature>
<dbReference type="Pfam" id="PF04389">
    <property type="entry name" value="Peptidase_M28"/>
    <property type="match status" value="1"/>
</dbReference>
<evidence type="ECO:0000256" key="8">
    <source>
        <dbReference type="ARBA" id="ARBA00031512"/>
    </source>
</evidence>
<evidence type="ECO:0000256" key="2">
    <source>
        <dbReference type="ARBA" id="ARBA00004128"/>
    </source>
</evidence>
<protein>
    <recommendedName>
        <fullName evidence="4">Vacuolar membrane protease</fullName>
    </recommendedName>
    <alternativeName>
        <fullName evidence="8">FXNA-related family protease 1</fullName>
    </alternativeName>
</protein>
<evidence type="ECO:0000256" key="5">
    <source>
        <dbReference type="ARBA" id="ARBA00022554"/>
    </source>
</evidence>
<evidence type="ECO:0000256" key="6">
    <source>
        <dbReference type="ARBA" id="ARBA00022989"/>
    </source>
</evidence>
<evidence type="ECO:0000256" key="3">
    <source>
        <dbReference type="ARBA" id="ARBA00010918"/>
    </source>
</evidence>
<feature type="transmembrane region" description="Helical" evidence="9">
    <location>
        <begin position="340"/>
        <end position="357"/>
    </location>
</feature>
<feature type="transmembrane region" description="Helical" evidence="9">
    <location>
        <begin position="441"/>
        <end position="463"/>
    </location>
</feature>
<feature type="transmembrane region" description="Helical" evidence="9">
    <location>
        <begin position="413"/>
        <end position="434"/>
    </location>
</feature>
<evidence type="ECO:0000256" key="4">
    <source>
        <dbReference type="ARBA" id="ARBA00017435"/>
    </source>
</evidence>
<keyword evidence="6 9" id="KW-1133">Transmembrane helix</keyword>
<dbReference type="EMBL" id="VSSQ01011134">
    <property type="protein sequence ID" value="MPM46082.1"/>
    <property type="molecule type" value="Genomic_DNA"/>
</dbReference>
<keyword evidence="5" id="KW-0926">Vacuole</keyword>
<gene>
    <name evidence="11" type="ORF">SDC9_92778</name>
</gene>
<dbReference type="SUPFAM" id="SSF53187">
    <property type="entry name" value="Zn-dependent exopeptidases"/>
    <property type="match status" value="1"/>
</dbReference>
<dbReference type="GO" id="GO:0008235">
    <property type="term" value="F:metalloexopeptidase activity"/>
    <property type="evidence" value="ECO:0007669"/>
    <property type="project" value="InterPro"/>
</dbReference>
<keyword evidence="9" id="KW-0472">Membrane</keyword>
<comment type="function">
    <text evidence="1">May be involved in vacuolar sorting and osmoregulation.</text>
</comment>
<comment type="subcellular location">
    <subcellularLocation>
        <location evidence="2">Vacuole membrane</location>
        <topology evidence="2">Multi-pass membrane protein</topology>
    </subcellularLocation>
</comment>
<keyword evidence="7" id="KW-0325">Glycoprotein</keyword>
<evidence type="ECO:0000313" key="11">
    <source>
        <dbReference type="EMBL" id="MPM46082.1"/>
    </source>
</evidence>
<comment type="similarity">
    <text evidence="3">Belongs to the peptidase M28 family.</text>
</comment>
<comment type="caution">
    <text evidence="11">The sequence shown here is derived from an EMBL/GenBank/DDBJ whole genome shotgun (WGS) entry which is preliminary data.</text>
</comment>
<feature type="transmembrane region" description="Helical" evidence="9">
    <location>
        <begin position="469"/>
        <end position="487"/>
    </location>
</feature>
<feature type="transmembrane region" description="Helical" evidence="9">
    <location>
        <begin position="492"/>
        <end position="512"/>
    </location>
</feature>
<accession>A0A644ZZ15</accession>